<reference evidence="1" key="1">
    <citation type="submission" date="2014-11" db="EMBL/GenBank/DDBJ databases">
        <authorList>
            <person name="Amaro Gonzalez C."/>
        </authorList>
    </citation>
    <scope>NUCLEOTIDE SEQUENCE</scope>
</reference>
<sequence>MGVLTCLGTKRLKHLSSWCSNEHYEIKHRKPKRNYP</sequence>
<proteinExistence type="predicted"/>
<protein>
    <submittedName>
        <fullName evidence="1">Uncharacterized protein</fullName>
    </submittedName>
</protein>
<name>A0A0E9W0Z5_ANGAN</name>
<reference evidence="1" key="2">
    <citation type="journal article" date="2015" name="Fish Shellfish Immunol.">
        <title>Early steps in the European eel (Anguilla anguilla)-Vibrio vulnificus interaction in the gills: Role of the RtxA13 toxin.</title>
        <authorList>
            <person name="Callol A."/>
            <person name="Pajuelo D."/>
            <person name="Ebbesson L."/>
            <person name="Teles M."/>
            <person name="MacKenzie S."/>
            <person name="Amaro C."/>
        </authorList>
    </citation>
    <scope>NUCLEOTIDE SEQUENCE</scope>
</reference>
<evidence type="ECO:0000313" key="1">
    <source>
        <dbReference type="EMBL" id="JAH83153.1"/>
    </source>
</evidence>
<dbReference type="EMBL" id="GBXM01025424">
    <property type="protein sequence ID" value="JAH83153.1"/>
    <property type="molecule type" value="Transcribed_RNA"/>
</dbReference>
<accession>A0A0E9W0Z5</accession>
<organism evidence="1">
    <name type="scientific">Anguilla anguilla</name>
    <name type="common">European freshwater eel</name>
    <name type="synonym">Muraena anguilla</name>
    <dbReference type="NCBI Taxonomy" id="7936"/>
    <lineage>
        <taxon>Eukaryota</taxon>
        <taxon>Metazoa</taxon>
        <taxon>Chordata</taxon>
        <taxon>Craniata</taxon>
        <taxon>Vertebrata</taxon>
        <taxon>Euteleostomi</taxon>
        <taxon>Actinopterygii</taxon>
        <taxon>Neopterygii</taxon>
        <taxon>Teleostei</taxon>
        <taxon>Anguilliformes</taxon>
        <taxon>Anguillidae</taxon>
        <taxon>Anguilla</taxon>
    </lineage>
</organism>
<dbReference type="AlphaFoldDB" id="A0A0E9W0Z5"/>